<proteinExistence type="predicted"/>
<dbReference type="AlphaFoldDB" id="B6QR08"/>
<dbReference type="Pfam" id="PF00350">
    <property type="entry name" value="Dynamin_N"/>
    <property type="match status" value="1"/>
</dbReference>
<reference evidence="7" key="1">
    <citation type="journal article" date="2015" name="Genome Announc.">
        <title>Genome sequence of the AIDS-associated pathogen Penicillium marneffei (ATCC18224) and its near taxonomic relative Talaromyces stipitatus (ATCC10500).</title>
        <authorList>
            <person name="Nierman W.C."/>
            <person name="Fedorova-Abrams N.D."/>
            <person name="Andrianopoulos A."/>
        </authorList>
    </citation>
    <scope>NUCLEOTIDE SEQUENCE [LARGE SCALE GENOMIC DNA]</scope>
    <source>
        <strain evidence="7">ATCC 18224 / CBS 334.59 / QM 7333</strain>
    </source>
</reference>
<dbReference type="STRING" id="441960.B6QR08"/>
<evidence type="ECO:0000256" key="1">
    <source>
        <dbReference type="ARBA" id="ARBA00022741"/>
    </source>
</evidence>
<dbReference type="Proteomes" id="UP000001294">
    <property type="component" value="Unassembled WGS sequence"/>
</dbReference>
<sequence>MGSINQRNDGQPPDEHARSESDHFIPEALSSLETVEQRQVLDIVSQLRKCGLNSVLSLPQIVVCGDQSAGKSSVLEALTEIPFPRKDNLCTRYPTEIILRQGKSDSLQIRVIPDPERSVEEQKSIREFRENITSFEELPKVMDKATEIMGINKVNGSGIDLRQAFARDVLSVEIEGPNRPQLTVVDLPGIVQSQTKDTSQADVQLTVEITESYISQPRTICLAVISATNDYANQPILNKVRQFDPKGERTLGIITKPDRLHPGSETEDAFLRLAKNEDIYFTLGWHILKNRSYEEAEFSIQERKDSESKFFRQSRCGTLSPAHIGISSLVDRLSKMLFSHVQQALPLLHEELDEALGRINKELAAIREPRASPDECKIFLAQLALNFYEVCKAAVNGHYEDSYFRYNGKGSPLQALALSRRLRAEIQLLNQKFAEDVRQKGHKYHINGLRGVSSDAEQTVPQNVDEVPSESEGETGIKTPGELKSHIKLMLPETMSHRKAMKWVNDVVVRTRGRELLGNFNPLVIAELFWEQSSKWDVFAKEHIDQASSACQRFLKHALDSMAPRDIFHRLWPRILGDLTTKRQHATDELEKILKDIRSYVINYNHYYTDIIKKSRYERRRAQMQKCIEKATRNKKVSGSKTDQTYTDLDLNHLLSLYSERIDPNMDDHSSEEILDCLLAIYKVNQKIFIANVTIQVIERHVLQGLEEIFCPLIVANISDADAVALALEPAATTKQRDYLSGRLAKLKQGREILREFTSI</sequence>
<feature type="region of interest" description="Disordered" evidence="3">
    <location>
        <begin position="455"/>
        <end position="478"/>
    </location>
</feature>
<dbReference type="Pfam" id="PF01031">
    <property type="entry name" value="Dynamin_M"/>
    <property type="match status" value="1"/>
</dbReference>
<dbReference type="InterPro" id="IPR000375">
    <property type="entry name" value="Dynamin_stalk"/>
</dbReference>
<keyword evidence="2" id="KW-0342">GTP-binding</keyword>
<gene>
    <name evidence="6" type="ORF">PMAA_045590</name>
</gene>
<keyword evidence="7" id="KW-1185">Reference proteome</keyword>
<accession>B6QR08</accession>
<dbReference type="GO" id="GO:0005874">
    <property type="term" value="C:microtubule"/>
    <property type="evidence" value="ECO:0007669"/>
    <property type="project" value="TreeGrafter"/>
</dbReference>
<evidence type="ECO:0000313" key="7">
    <source>
        <dbReference type="Proteomes" id="UP000001294"/>
    </source>
</evidence>
<dbReference type="GO" id="GO:0048312">
    <property type="term" value="P:intracellular distribution of mitochondria"/>
    <property type="evidence" value="ECO:0007669"/>
    <property type="project" value="TreeGrafter"/>
</dbReference>
<dbReference type="InterPro" id="IPR027417">
    <property type="entry name" value="P-loop_NTPase"/>
</dbReference>
<dbReference type="PhylomeDB" id="B6QR08"/>
<dbReference type="GO" id="GO:0006897">
    <property type="term" value="P:endocytosis"/>
    <property type="evidence" value="ECO:0007669"/>
    <property type="project" value="TreeGrafter"/>
</dbReference>
<dbReference type="InterPro" id="IPR045063">
    <property type="entry name" value="Dynamin_N"/>
</dbReference>
<dbReference type="VEuPathDB" id="FungiDB:PMAA_045590"/>
<dbReference type="InterPro" id="IPR001401">
    <property type="entry name" value="Dynamin_GTPase"/>
</dbReference>
<dbReference type="GO" id="GO:0016559">
    <property type="term" value="P:peroxisome fission"/>
    <property type="evidence" value="ECO:0007669"/>
    <property type="project" value="TreeGrafter"/>
</dbReference>
<dbReference type="GO" id="GO:0005739">
    <property type="term" value="C:mitochondrion"/>
    <property type="evidence" value="ECO:0007669"/>
    <property type="project" value="TreeGrafter"/>
</dbReference>
<organism evidence="6 7">
    <name type="scientific">Talaromyces marneffei (strain ATCC 18224 / CBS 334.59 / QM 7333)</name>
    <name type="common">Penicillium marneffei</name>
    <dbReference type="NCBI Taxonomy" id="441960"/>
    <lineage>
        <taxon>Eukaryota</taxon>
        <taxon>Fungi</taxon>
        <taxon>Dikarya</taxon>
        <taxon>Ascomycota</taxon>
        <taxon>Pezizomycotina</taxon>
        <taxon>Eurotiomycetes</taxon>
        <taxon>Eurotiomycetidae</taxon>
        <taxon>Eurotiales</taxon>
        <taxon>Trichocomaceae</taxon>
        <taxon>Talaromyces</taxon>
        <taxon>Talaromyces sect. Talaromyces</taxon>
    </lineage>
</organism>
<keyword evidence="1" id="KW-0547">Nucleotide-binding</keyword>
<dbReference type="Gene3D" id="3.40.50.300">
    <property type="entry name" value="P-loop containing nucleotide triphosphate hydrolases"/>
    <property type="match status" value="1"/>
</dbReference>
<dbReference type="GO" id="GO:0005525">
    <property type="term" value="F:GTP binding"/>
    <property type="evidence" value="ECO:0007669"/>
    <property type="project" value="InterPro"/>
</dbReference>
<dbReference type="PANTHER" id="PTHR11566:SF66">
    <property type="entry name" value="INTERFERON-INDUCED GTP-BINDING PROTEIN MX"/>
    <property type="match status" value="1"/>
</dbReference>
<dbReference type="HOGENOM" id="CLU_008964_7_1_1"/>
<dbReference type="PRINTS" id="PR00195">
    <property type="entry name" value="DYNAMIN"/>
</dbReference>
<evidence type="ECO:0000313" key="6">
    <source>
        <dbReference type="EMBL" id="EEA20736.1"/>
    </source>
</evidence>
<evidence type="ECO:0000256" key="2">
    <source>
        <dbReference type="ARBA" id="ARBA00023134"/>
    </source>
</evidence>
<evidence type="ECO:0000256" key="3">
    <source>
        <dbReference type="SAM" id="MobiDB-lite"/>
    </source>
</evidence>
<name>B6QR08_TALMQ</name>
<dbReference type="InterPro" id="IPR020850">
    <property type="entry name" value="GED_dom"/>
</dbReference>
<evidence type="ECO:0008006" key="8">
    <source>
        <dbReference type="Google" id="ProtNLM"/>
    </source>
</evidence>
<dbReference type="GO" id="GO:0016020">
    <property type="term" value="C:membrane"/>
    <property type="evidence" value="ECO:0007669"/>
    <property type="project" value="TreeGrafter"/>
</dbReference>
<dbReference type="CDD" id="cd08771">
    <property type="entry name" value="DLP_1"/>
    <property type="match status" value="1"/>
</dbReference>
<dbReference type="PROSITE" id="PS51718">
    <property type="entry name" value="G_DYNAMIN_2"/>
    <property type="match status" value="1"/>
</dbReference>
<dbReference type="GO" id="GO:0003924">
    <property type="term" value="F:GTPase activity"/>
    <property type="evidence" value="ECO:0007669"/>
    <property type="project" value="InterPro"/>
</dbReference>
<dbReference type="GO" id="GO:0000266">
    <property type="term" value="P:mitochondrial fission"/>
    <property type="evidence" value="ECO:0007669"/>
    <property type="project" value="TreeGrafter"/>
</dbReference>
<dbReference type="InterPro" id="IPR022812">
    <property type="entry name" value="Dynamin"/>
</dbReference>
<evidence type="ECO:0000259" key="5">
    <source>
        <dbReference type="PROSITE" id="PS51718"/>
    </source>
</evidence>
<dbReference type="EMBL" id="DS995904">
    <property type="protein sequence ID" value="EEA20736.1"/>
    <property type="molecule type" value="Genomic_DNA"/>
</dbReference>
<dbReference type="SUPFAM" id="SSF52540">
    <property type="entry name" value="P-loop containing nucleoside triphosphate hydrolases"/>
    <property type="match status" value="1"/>
</dbReference>
<feature type="domain" description="GED" evidence="4">
    <location>
        <begin position="671"/>
        <end position="760"/>
    </location>
</feature>
<dbReference type="PROSITE" id="PS51388">
    <property type="entry name" value="GED"/>
    <property type="match status" value="1"/>
</dbReference>
<dbReference type="SMART" id="SM00053">
    <property type="entry name" value="DYNc"/>
    <property type="match status" value="1"/>
</dbReference>
<evidence type="ECO:0000259" key="4">
    <source>
        <dbReference type="PROSITE" id="PS51388"/>
    </source>
</evidence>
<dbReference type="FunFam" id="3.40.50.300:FF:001425">
    <property type="entry name" value="Dynamin GTPase, putative"/>
    <property type="match status" value="1"/>
</dbReference>
<protein>
    <recommendedName>
        <fullName evidence="8">Dynamin GTPase</fullName>
    </recommendedName>
</protein>
<dbReference type="InterPro" id="IPR030381">
    <property type="entry name" value="G_DYNAMIN_dom"/>
</dbReference>
<dbReference type="PANTHER" id="PTHR11566">
    <property type="entry name" value="DYNAMIN"/>
    <property type="match status" value="1"/>
</dbReference>
<dbReference type="GO" id="GO:0008017">
    <property type="term" value="F:microtubule binding"/>
    <property type="evidence" value="ECO:0007669"/>
    <property type="project" value="TreeGrafter"/>
</dbReference>
<feature type="region of interest" description="Disordered" evidence="3">
    <location>
        <begin position="1"/>
        <end position="20"/>
    </location>
</feature>
<feature type="domain" description="Dynamin-type G" evidence="5">
    <location>
        <begin position="55"/>
        <end position="346"/>
    </location>
</feature>
<dbReference type="OrthoDB" id="415706at2759"/>